<dbReference type="HAMAP" id="MF_01401">
    <property type="entry name" value="MsrA"/>
    <property type="match status" value="1"/>
</dbReference>
<keyword evidence="7" id="KW-1185">Reference proteome</keyword>
<name>A0A2I0R412_9FLAO</name>
<dbReference type="AlphaFoldDB" id="A0A2I0R412"/>
<dbReference type="InterPro" id="IPR036509">
    <property type="entry name" value="Met_Sox_Rdtase_MsrA_sf"/>
</dbReference>
<proteinExistence type="inferred from homology"/>
<evidence type="ECO:0000256" key="4">
    <source>
        <dbReference type="HAMAP-Rule" id="MF_01401"/>
    </source>
</evidence>
<dbReference type="Gene3D" id="3.30.1060.10">
    <property type="entry name" value="Peptide methionine sulphoxide reductase MsrA"/>
    <property type="match status" value="1"/>
</dbReference>
<comment type="caution">
    <text evidence="6">The sequence shown here is derived from an EMBL/GenBank/DDBJ whole genome shotgun (WGS) entry which is preliminary data.</text>
</comment>
<gene>
    <name evidence="4 6" type="primary">msrA</name>
    <name evidence="6" type="ORF">CW751_04435</name>
</gene>
<comment type="catalytic activity">
    <reaction evidence="2 4">
        <text>L-methionyl-[protein] + [thioredoxin]-disulfide + H2O = L-methionyl-(S)-S-oxide-[protein] + [thioredoxin]-dithiol</text>
        <dbReference type="Rhea" id="RHEA:14217"/>
        <dbReference type="Rhea" id="RHEA-COMP:10698"/>
        <dbReference type="Rhea" id="RHEA-COMP:10700"/>
        <dbReference type="Rhea" id="RHEA-COMP:12313"/>
        <dbReference type="Rhea" id="RHEA-COMP:12315"/>
        <dbReference type="ChEBI" id="CHEBI:15377"/>
        <dbReference type="ChEBI" id="CHEBI:16044"/>
        <dbReference type="ChEBI" id="CHEBI:29950"/>
        <dbReference type="ChEBI" id="CHEBI:44120"/>
        <dbReference type="ChEBI" id="CHEBI:50058"/>
        <dbReference type="EC" id="1.8.4.11"/>
    </reaction>
</comment>
<dbReference type="GO" id="GO:0008113">
    <property type="term" value="F:peptide-methionine (S)-S-oxide reductase activity"/>
    <property type="evidence" value="ECO:0007669"/>
    <property type="project" value="UniProtKB-UniRule"/>
</dbReference>
<dbReference type="InterPro" id="IPR002569">
    <property type="entry name" value="Met_Sox_Rdtase_MsrA_dom"/>
</dbReference>
<dbReference type="EMBL" id="PJNI01000003">
    <property type="protein sequence ID" value="PKR81312.1"/>
    <property type="molecule type" value="Genomic_DNA"/>
</dbReference>
<reference evidence="6 7" key="1">
    <citation type="submission" date="2017-12" db="EMBL/GenBank/DDBJ databases">
        <title>The draft genome sequence of Brumimicrobium saltpan LHR20.</title>
        <authorList>
            <person name="Do Z.-J."/>
            <person name="Luo H.-R."/>
        </authorList>
    </citation>
    <scope>NUCLEOTIDE SEQUENCE [LARGE SCALE GENOMIC DNA]</scope>
    <source>
        <strain evidence="6 7">LHR20</strain>
    </source>
</reference>
<keyword evidence="1 4" id="KW-0560">Oxidoreductase</keyword>
<dbReference type="PANTHER" id="PTHR43774">
    <property type="entry name" value="PEPTIDE METHIONINE SULFOXIDE REDUCTASE"/>
    <property type="match status" value="1"/>
</dbReference>
<evidence type="ECO:0000313" key="6">
    <source>
        <dbReference type="EMBL" id="PKR81312.1"/>
    </source>
</evidence>
<sequence length="177" mass="20140">MEEKEATFGAGCFWCVEAIFDQLKGVKSVKPGYAGGHIKNPAYREVCSGRTGHAEVVRINYDAEIVSFQKLLEVFWSVHDPTTLNRQGNDIGTQYRSVIFYHNDEQKKAAETFKEKLAASGAFNQPIVTEITPINNYFDAEEDHRDYYLNNPEQGYCQMVVKPKVEKFKAAFNDVIK</sequence>
<comment type="similarity">
    <text evidence="4">Belongs to the MsrA Met sulfoxide reductase family.</text>
</comment>
<protein>
    <recommendedName>
        <fullName evidence="4">Peptide methionine sulfoxide reductase MsrA</fullName>
        <shortName evidence="4">Protein-methionine-S-oxide reductase</shortName>
        <ecNumber evidence="4">1.8.4.11</ecNumber>
    </recommendedName>
    <alternativeName>
        <fullName evidence="4">Peptide-methionine (S)-S-oxide reductase</fullName>
        <shortName evidence="4">Peptide Met(O) reductase</shortName>
    </alternativeName>
</protein>
<dbReference type="OrthoDB" id="4174719at2"/>
<accession>A0A2I0R412</accession>
<evidence type="ECO:0000256" key="3">
    <source>
        <dbReference type="ARBA" id="ARBA00048782"/>
    </source>
</evidence>
<dbReference type="GO" id="GO:0033744">
    <property type="term" value="F:L-methionine:thioredoxin-disulfide S-oxidoreductase activity"/>
    <property type="evidence" value="ECO:0007669"/>
    <property type="project" value="RHEA"/>
</dbReference>
<dbReference type="EC" id="1.8.4.11" evidence="4"/>
<evidence type="ECO:0000313" key="7">
    <source>
        <dbReference type="Proteomes" id="UP000236654"/>
    </source>
</evidence>
<organism evidence="6 7">
    <name type="scientific">Brumimicrobium salinarum</name>
    <dbReference type="NCBI Taxonomy" id="2058658"/>
    <lineage>
        <taxon>Bacteria</taxon>
        <taxon>Pseudomonadati</taxon>
        <taxon>Bacteroidota</taxon>
        <taxon>Flavobacteriia</taxon>
        <taxon>Flavobacteriales</taxon>
        <taxon>Crocinitomicaceae</taxon>
        <taxon>Brumimicrobium</taxon>
    </lineage>
</organism>
<evidence type="ECO:0000256" key="2">
    <source>
        <dbReference type="ARBA" id="ARBA00047806"/>
    </source>
</evidence>
<feature type="domain" description="Peptide methionine sulphoxide reductase MsrA" evidence="5">
    <location>
        <begin position="5"/>
        <end position="158"/>
    </location>
</feature>
<dbReference type="Proteomes" id="UP000236654">
    <property type="component" value="Unassembled WGS sequence"/>
</dbReference>
<evidence type="ECO:0000259" key="5">
    <source>
        <dbReference type="Pfam" id="PF01625"/>
    </source>
</evidence>
<dbReference type="SUPFAM" id="SSF55068">
    <property type="entry name" value="Peptide methionine sulfoxide reductase"/>
    <property type="match status" value="1"/>
</dbReference>
<dbReference type="PANTHER" id="PTHR43774:SF1">
    <property type="entry name" value="PEPTIDE METHIONINE SULFOXIDE REDUCTASE MSRA 2"/>
    <property type="match status" value="1"/>
</dbReference>
<dbReference type="RefSeq" id="WP_101333792.1">
    <property type="nucleotide sequence ID" value="NZ_PJNI01000003.1"/>
</dbReference>
<evidence type="ECO:0000256" key="1">
    <source>
        <dbReference type="ARBA" id="ARBA00023002"/>
    </source>
</evidence>
<dbReference type="Pfam" id="PF01625">
    <property type="entry name" value="PMSR"/>
    <property type="match status" value="1"/>
</dbReference>
<feature type="active site" evidence="4">
    <location>
        <position position="12"/>
    </location>
</feature>
<dbReference type="NCBIfam" id="TIGR00401">
    <property type="entry name" value="msrA"/>
    <property type="match status" value="1"/>
</dbReference>
<comment type="function">
    <text evidence="4">Has an important function as a repair enzyme for proteins that have been inactivated by oxidation. Catalyzes the reversible oxidation-reduction of methionine sulfoxide in proteins to methionine.</text>
</comment>
<comment type="catalytic activity">
    <reaction evidence="3 4">
        <text>[thioredoxin]-disulfide + L-methionine + H2O = L-methionine (S)-S-oxide + [thioredoxin]-dithiol</text>
        <dbReference type="Rhea" id="RHEA:19993"/>
        <dbReference type="Rhea" id="RHEA-COMP:10698"/>
        <dbReference type="Rhea" id="RHEA-COMP:10700"/>
        <dbReference type="ChEBI" id="CHEBI:15377"/>
        <dbReference type="ChEBI" id="CHEBI:29950"/>
        <dbReference type="ChEBI" id="CHEBI:50058"/>
        <dbReference type="ChEBI" id="CHEBI:57844"/>
        <dbReference type="ChEBI" id="CHEBI:58772"/>
        <dbReference type="EC" id="1.8.4.11"/>
    </reaction>
</comment>